<dbReference type="GO" id="GO:0015188">
    <property type="term" value="F:L-isoleucine transmembrane transporter activity"/>
    <property type="evidence" value="ECO:0007669"/>
    <property type="project" value="TreeGrafter"/>
</dbReference>
<comment type="caution">
    <text evidence="5">The sequence shown here is derived from an EMBL/GenBank/DDBJ whole genome shotgun (WGS) entry which is preliminary data.</text>
</comment>
<name>A0A2C7AEX6_9PROT</name>
<dbReference type="GO" id="GO:0042941">
    <property type="term" value="P:D-alanine transmembrane transport"/>
    <property type="evidence" value="ECO:0007669"/>
    <property type="project" value="TreeGrafter"/>
</dbReference>
<dbReference type="Pfam" id="PF00005">
    <property type="entry name" value="ABC_tran"/>
    <property type="match status" value="1"/>
</dbReference>
<dbReference type="SUPFAM" id="SSF52540">
    <property type="entry name" value="P-loop containing nucleoside triphosphate hydrolases"/>
    <property type="match status" value="1"/>
</dbReference>
<sequence length="249" mass="27001">MSAPLLSVRGLDKKFGGLAAVQQVDMDLHPGVLTALVGPNGAGKTTLFNLITGNIPADSGEVLLDGASIRGRSPHHIARLGVARSFQDLRLFARMTVRENVLAAIEHTAWLWQPGGRSARRAREAAVEQALERTGLTAQANARAMDLAYAERKFLSVARILATGSRIWLLDEPASGLDLHSRARFVSLVRQAAAEGVTICLIEHNLDIVTELADRIAFLDRGAKLAEGDPQDILRDPELIGIYFGERRT</sequence>
<accession>A0A2C7AEX6</accession>
<dbReference type="OrthoDB" id="7158404at2"/>
<organism evidence="5 6">
    <name type="scientific">Teichococcus rhizosphaerae</name>
    <dbReference type="NCBI Taxonomy" id="1335062"/>
    <lineage>
        <taxon>Bacteria</taxon>
        <taxon>Pseudomonadati</taxon>
        <taxon>Pseudomonadota</taxon>
        <taxon>Alphaproteobacteria</taxon>
        <taxon>Acetobacterales</taxon>
        <taxon>Roseomonadaceae</taxon>
        <taxon>Roseomonas</taxon>
    </lineage>
</organism>
<gene>
    <name evidence="5" type="ORF">CR162_09385</name>
</gene>
<dbReference type="CDD" id="cd03219">
    <property type="entry name" value="ABC_Mj1267_LivG_branched"/>
    <property type="match status" value="1"/>
</dbReference>
<dbReference type="InterPro" id="IPR003439">
    <property type="entry name" value="ABC_transporter-like_ATP-bd"/>
</dbReference>
<dbReference type="InterPro" id="IPR003593">
    <property type="entry name" value="AAA+_ATPase"/>
</dbReference>
<dbReference type="GO" id="GO:0005524">
    <property type="term" value="F:ATP binding"/>
    <property type="evidence" value="ECO:0007669"/>
    <property type="project" value="UniProtKB-KW"/>
</dbReference>
<dbReference type="PANTHER" id="PTHR45772">
    <property type="entry name" value="CONSERVED COMPONENT OF ABC TRANSPORTER FOR NATURAL AMINO ACIDS-RELATED"/>
    <property type="match status" value="1"/>
</dbReference>
<dbReference type="GO" id="GO:1903806">
    <property type="term" value="P:L-isoleucine import across plasma membrane"/>
    <property type="evidence" value="ECO:0007669"/>
    <property type="project" value="TreeGrafter"/>
</dbReference>
<reference evidence="5 6" key="1">
    <citation type="submission" date="2017-10" db="EMBL/GenBank/DDBJ databases">
        <authorList>
            <person name="Banno H."/>
            <person name="Chua N.-H."/>
        </authorList>
    </citation>
    <scope>NUCLEOTIDE SEQUENCE [LARGE SCALE GENOMIC DNA]</scope>
    <source>
        <strain evidence="5 6">YW11</strain>
    </source>
</reference>
<dbReference type="GO" id="GO:0005886">
    <property type="term" value="C:plasma membrane"/>
    <property type="evidence" value="ECO:0007669"/>
    <property type="project" value="TreeGrafter"/>
</dbReference>
<dbReference type="PROSITE" id="PS50893">
    <property type="entry name" value="ABC_TRANSPORTER_2"/>
    <property type="match status" value="1"/>
</dbReference>
<dbReference type="GO" id="GO:0016887">
    <property type="term" value="F:ATP hydrolysis activity"/>
    <property type="evidence" value="ECO:0007669"/>
    <property type="project" value="InterPro"/>
</dbReference>
<evidence type="ECO:0000256" key="3">
    <source>
        <dbReference type="ARBA" id="ARBA00022840"/>
    </source>
</evidence>
<feature type="domain" description="ABC transporter" evidence="4">
    <location>
        <begin position="6"/>
        <end position="246"/>
    </location>
</feature>
<keyword evidence="6" id="KW-1185">Reference proteome</keyword>
<dbReference type="SMART" id="SM00382">
    <property type="entry name" value="AAA"/>
    <property type="match status" value="1"/>
</dbReference>
<keyword evidence="1" id="KW-0813">Transport</keyword>
<dbReference type="PANTHER" id="PTHR45772:SF7">
    <property type="entry name" value="AMINO ACID ABC TRANSPORTER ATP-BINDING PROTEIN"/>
    <property type="match status" value="1"/>
</dbReference>
<evidence type="ECO:0000259" key="4">
    <source>
        <dbReference type="PROSITE" id="PS50893"/>
    </source>
</evidence>
<dbReference type="EMBL" id="PDNU01000013">
    <property type="protein sequence ID" value="PHK95217.1"/>
    <property type="molecule type" value="Genomic_DNA"/>
</dbReference>
<dbReference type="GO" id="GO:0015192">
    <property type="term" value="F:L-phenylalanine transmembrane transporter activity"/>
    <property type="evidence" value="ECO:0007669"/>
    <property type="project" value="TreeGrafter"/>
</dbReference>
<dbReference type="InterPro" id="IPR027417">
    <property type="entry name" value="P-loop_NTPase"/>
</dbReference>
<evidence type="ECO:0000256" key="2">
    <source>
        <dbReference type="ARBA" id="ARBA00022741"/>
    </source>
</evidence>
<proteinExistence type="predicted"/>
<dbReference type="GO" id="GO:0015808">
    <property type="term" value="P:L-alanine transport"/>
    <property type="evidence" value="ECO:0007669"/>
    <property type="project" value="TreeGrafter"/>
</dbReference>
<dbReference type="InterPro" id="IPR051120">
    <property type="entry name" value="ABC_AA/LPS_Transport"/>
</dbReference>
<dbReference type="Gene3D" id="3.40.50.300">
    <property type="entry name" value="P-loop containing nucleotide triphosphate hydrolases"/>
    <property type="match status" value="1"/>
</dbReference>
<evidence type="ECO:0000313" key="6">
    <source>
        <dbReference type="Proteomes" id="UP000223527"/>
    </source>
</evidence>
<protein>
    <submittedName>
        <fullName evidence="5">ABC transporter ATP-binding protein</fullName>
    </submittedName>
</protein>
<keyword evidence="2" id="KW-0547">Nucleotide-binding</keyword>
<evidence type="ECO:0000313" key="5">
    <source>
        <dbReference type="EMBL" id="PHK95217.1"/>
    </source>
</evidence>
<dbReference type="AlphaFoldDB" id="A0A2C7AEX6"/>
<dbReference type="RefSeq" id="WP_099095293.1">
    <property type="nucleotide sequence ID" value="NZ_PDNU01000013.1"/>
</dbReference>
<evidence type="ECO:0000256" key="1">
    <source>
        <dbReference type="ARBA" id="ARBA00022448"/>
    </source>
</evidence>
<dbReference type="GO" id="GO:1903805">
    <property type="term" value="P:L-valine import across plasma membrane"/>
    <property type="evidence" value="ECO:0007669"/>
    <property type="project" value="TreeGrafter"/>
</dbReference>
<keyword evidence="3 5" id="KW-0067">ATP-binding</keyword>
<dbReference type="Proteomes" id="UP000223527">
    <property type="component" value="Unassembled WGS sequence"/>
</dbReference>
<dbReference type="GO" id="GO:0005304">
    <property type="term" value="F:L-valine transmembrane transporter activity"/>
    <property type="evidence" value="ECO:0007669"/>
    <property type="project" value="TreeGrafter"/>
</dbReference>